<evidence type="ECO:0000256" key="21">
    <source>
        <dbReference type="SAM" id="SignalP"/>
    </source>
</evidence>
<evidence type="ECO:0000256" key="1">
    <source>
        <dbReference type="ARBA" id="ARBA00004167"/>
    </source>
</evidence>
<dbReference type="GO" id="GO:0004674">
    <property type="term" value="F:protein serine/threonine kinase activity"/>
    <property type="evidence" value="ECO:0007669"/>
    <property type="project" value="UniProtKB-KW"/>
</dbReference>
<feature type="region of interest" description="Disordered" evidence="19">
    <location>
        <begin position="544"/>
        <end position="566"/>
    </location>
</feature>
<feature type="transmembrane region" description="Helical" evidence="20">
    <location>
        <begin position="511"/>
        <end position="536"/>
    </location>
</feature>
<evidence type="ECO:0000256" key="3">
    <source>
        <dbReference type="ARBA" id="ARBA00022527"/>
    </source>
</evidence>
<dbReference type="SUPFAM" id="SSF56112">
    <property type="entry name" value="Protein kinase-like (PK-like)"/>
    <property type="match status" value="1"/>
</dbReference>
<evidence type="ECO:0000256" key="17">
    <source>
        <dbReference type="ARBA" id="ARBA00048679"/>
    </source>
</evidence>
<keyword evidence="5" id="KW-0433">Leucine-rich repeat</keyword>
<dbReference type="Gene3D" id="1.10.510.10">
    <property type="entry name" value="Transferase(Phosphotransferase) domain 1"/>
    <property type="match status" value="1"/>
</dbReference>
<evidence type="ECO:0000313" key="23">
    <source>
        <dbReference type="EMBL" id="VYS59523.1"/>
    </source>
</evidence>
<dbReference type="InterPro" id="IPR008271">
    <property type="entry name" value="Ser/Thr_kinase_AS"/>
</dbReference>
<feature type="signal peptide" evidence="21">
    <location>
        <begin position="1"/>
        <end position="25"/>
    </location>
</feature>
<accession>A0A654FDA4</accession>
<dbReference type="FunFam" id="1.10.510.10:FF:000146">
    <property type="entry name" value="LRR receptor-like serine/threonine-protein kinase IOS1"/>
    <property type="match status" value="1"/>
</dbReference>
<evidence type="ECO:0000256" key="10">
    <source>
        <dbReference type="ARBA" id="ARBA00022741"/>
    </source>
</evidence>
<dbReference type="Pfam" id="PF12819">
    <property type="entry name" value="Malectin_like"/>
    <property type="match status" value="1"/>
</dbReference>
<reference evidence="23 24" key="1">
    <citation type="submission" date="2019-11" db="EMBL/GenBank/DDBJ databases">
        <authorList>
            <person name="Jiao W.-B."/>
            <person name="Schneeberger K."/>
        </authorList>
    </citation>
    <scope>NUCLEOTIDE SEQUENCE [LARGE SCALE GENOMIC DNA]</scope>
    <source>
        <strain evidence="24">cv. An-1</strain>
    </source>
</reference>
<evidence type="ECO:0000256" key="12">
    <source>
        <dbReference type="ARBA" id="ARBA00022840"/>
    </source>
</evidence>
<evidence type="ECO:0000256" key="18">
    <source>
        <dbReference type="PROSITE-ProRule" id="PRU10141"/>
    </source>
</evidence>
<sequence>MEFPHSVLLVVLIIATFAISNLVQAEEDQEGFISLDCGLPPNEVSPYIEPFTGLRFSSDSSFIQSGKIGKVDKSFEATTLKSYMTLRYFPDGKRNCYNLIVKQGKTYMIRATALYGNYDGLNISPKFDLYIGANFWTTLDAGEYLSGVVEEVNYIPRSNSLDVCLVKTDTSTPFLSLLELRPLDNDSYLTGSGSLKTFRRYYLSNSESVIAYPEDVKDRIWEPTFDSEWKQIWTTLKPNNSNGYLVPKNVLMTAAIPANDSAPFRFTEELDSPTDELYVYLHFSEVQSLQANESREFDILWSGEVAYEAFIPEYLNITTIQTNTPVTCPGGKCNLELKRTKNSTHPPLINAIEFYTVVNFPQLETNETDVVAIKDIKATYELNRITWQGDPCVPQKFIWEGLDCNSKDALTLPRITSLNLSSTGLTGNIAAGIQNLTHLDKLDLSNNNLTGGVPEFLASMKSLSFINLSKNNLNGSIPQALLKREKDGLKLSVDEQIRCFPGSCVITKKKFPVMIVALVSSAVVVILVVLVLIFVFKKKKPSNLEDLPPSSNTPRENITSTSISDTSIETKRKRFSYSEVMEMTKNLQRPLGEGGFGVVYHGDINGSSQQVAVKLLSQSSTQGYKEFKAEVELLLRVHHINLVSLVGYCDERDHLALIYEYMSNKDLKHHLSGKHGGSVLKWNTRLQIAVDAALGLEYLHIGCRPSMVHRDVKSTNILLDDQFTAKMADFGLSRSFQLGDESQVSTVVAGTPGYLDPEYYRTGRLAEMSDVYSFGIVLLEIITNQRVIDPAREKSHITEWTAFMLNRGDITRIMDPNLQGDYNSRSVWRALELAMMCANPSSEKRPSMSQVVIELKECIRSENKTQGMDSHSSFEQSMSFDTKAVPSAR</sequence>
<dbReference type="InterPro" id="IPR024788">
    <property type="entry name" value="Malectin-like_Carb-bd_dom"/>
</dbReference>
<evidence type="ECO:0000256" key="16">
    <source>
        <dbReference type="ARBA" id="ARBA00047899"/>
    </source>
</evidence>
<evidence type="ECO:0000256" key="19">
    <source>
        <dbReference type="SAM" id="MobiDB-lite"/>
    </source>
</evidence>
<dbReference type="SUPFAM" id="SSF52058">
    <property type="entry name" value="L domain-like"/>
    <property type="match status" value="1"/>
</dbReference>
<evidence type="ECO:0000256" key="11">
    <source>
        <dbReference type="ARBA" id="ARBA00022777"/>
    </source>
</evidence>
<keyword evidence="15" id="KW-0675">Receptor</keyword>
<keyword evidence="6" id="KW-0808">Transferase</keyword>
<keyword evidence="14 20" id="KW-0472">Membrane</keyword>
<evidence type="ECO:0000256" key="20">
    <source>
        <dbReference type="SAM" id="Phobius"/>
    </source>
</evidence>
<dbReference type="CDD" id="cd14066">
    <property type="entry name" value="STKc_IRAK"/>
    <property type="match status" value="1"/>
</dbReference>
<evidence type="ECO:0000256" key="13">
    <source>
        <dbReference type="ARBA" id="ARBA00022989"/>
    </source>
</evidence>
<keyword evidence="3" id="KW-0723">Serine/threonine-protein kinase</keyword>
<dbReference type="GO" id="GO:0016020">
    <property type="term" value="C:membrane"/>
    <property type="evidence" value="ECO:0007669"/>
    <property type="project" value="UniProtKB-SubCell"/>
</dbReference>
<evidence type="ECO:0000256" key="6">
    <source>
        <dbReference type="ARBA" id="ARBA00022679"/>
    </source>
</evidence>
<dbReference type="PROSITE" id="PS00107">
    <property type="entry name" value="PROTEIN_KINASE_ATP"/>
    <property type="match status" value="1"/>
</dbReference>
<feature type="domain" description="Protein kinase" evidence="22">
    <location>
        <begin position="585"/>
        <end position="874"/>
    </location>
</feature>
<dbReference type="EMBL" id="CACRSJ010000106">
    <property type="protein sequence ID" value="VYS59523.1"/>
    <property type="molecule type" value="Genomic_DNA"/>
</dbReference>
<dbReference type="InterPro" id="IPR000719">
    <property type="entry name" value="Prot_kinase_dom"/>
</dbReference>
<dbReference type="KEGG" id="ath:AT3G46340"/>
<proteinExistence type="predicted"/>
<dbReference type="InterPro" id="IPR001611">
    <property type="entry name" value="Leu-rich_rpt"/>
</dbReference>
<dbReference type="Pfam" id="PF07714">
    <property type="entry name" value="PK_Tyr_Ser-Thr"/>
    <property type="match status" value="1"/>
</dbReference>
<keyword evidence="12 18" id="KW-0067">ATP-binding</keyword>
<dbReference type="AlphaFoldDB" id="A0A654FDA4"/>
<evidence type="ECO:0000256" key="4">
    <source>
        <dbReference type="ARBA" id="ARBA00022553"/>
    </source>
</evidence>
<dbReference type="InterPro" id="IPR011009">
    <property type="entry name" value="Kinase-like_dom_sf"/>
</dbReference>
<dbReference type="SMR" id="A0A654FDA4"/>
<gene>
    <name evidence="23" type="ORF">AN1_LOCUS14962</name>
</gene>
<keyword evidence="7 20" id="KW-0812">Transmembrane</keyword>
<dbReference type="ExpressionAtlas" id="A0A654FDA4">
    <property type="expression patterns" value="baseline and differential"/>
</dbReference>
<comment type="catalytic activity">
    <reaction evidence="16">
        <text>L-threonyl-[protein] + ATP = O-phospho-L-threonyl-[protein] + ADP + H(+)</text>
        <dbReference type="Rhea" id="RHEA:46608"/>
        <dbReference type="Rhea" id="RHEA-COMP:11060"/>
        <dbReference type="Rhea" id="RHEA-COMP:11605"/>
        <dbReference type="ChEBI" id="CHEBI:15378"/>
        <dbReference type="ChEBI" id="CHEBI:30013"/>
        <dbReference type="ChEBI" id="CHEBI:30616"/>
        <dbReference type="ChEBI" id="CHEBI:61977"/>
        <dbReference type="ChEBI" id="CHEBI:456216"/>
        <dbReference type="EC" id="2.7.11.1"/>
    </reaction>
</comment>
<dbReference type="PANTHER" id="PTHR45631:SF69">
    <property type="entry name" value="LEUCINE-RICH REPEAT PROTEIN KINASE FAMILY PROTEIN"/>
    <property type="match status" value="1"/>
</dbReference>
<feature type="binding site" evidence="18">
    <location>
        <position position="614"/>
    </location>
    <ligand>
        <name>ATP</name>
        <dbReference type="ChEBI" id="CHEBI:30616"/>
    </ligand>
</feature>
<keyword evidence="4" id="KW-0597">Phosphoprotein</keyword>
<dbReference type="InterPro" id="IPR017441">
    <property type="entry name" value="Protein_kinase_ATP_BS"/>
</dbReference>
<keyword evidence="11" id="KW-0418">Kinase</keyword>
<evidence type="ECO:0000256" key="8">
    <source>
        <dbReference type="ARBA" id="ARBA00022729"/>
    </source>
</evidence>
<dbReference type="FunFam" id="3.80.10.10:FF:000129">
    <property type="entry name" value="Leucine-rich repeat receptor-like kinase"/>
    <property type="match status" value="1"/>
</dbReference>
<dbReference type="Pfam" id="PF13855">
    <property type="entry name" value="LRR_8"/>
    <property type="match status" value="1"/>
</dbReference>
<evidence type="ECO:0000259" key="22">
    <source>
        <dbReference type="PROSITE" id="PS50011"/>
    </source>
</evidence>
<evidence type="ECO:0000313" key="24">
    <source>
        <dbReference type="Proteomes" id="UP000426265"/>
    </source>
</evidence>
<dbReference type="GO" id="GO:0005524">
    <property type="term" value="F:ATP binding"/>
    <property type="evidence" value="ECO:0007669"/>
    <property type="project" value="UniProtKB-UniRule"/>
</dbReference>
<dbReference type="FunFam" id="3.30.200.20:FF:000394">
    <property type="entry name" value="Leucine-rich repeat receptor-like protein kinase"/>
    <property type="match status" value="1"/>
</dbReference>
<dbReference type="Gene3D" id="3.80.10.10">
    <property type="entry name" value="Ribonuclease Inhibitor"/>
    <property type="match status" value="1"/>
</dbReference>
<protein>
    <recommendedName>
        <fullName evidence="2">non-specific serine/threonine protein kinase</fullName>
        <ecNumber evidence="2">2.7.11.1</ecNumber>
    </recommendedName>
</protein>
<dbReference type="InterPro" id="IPR032675">
    <property type="entry name" value="LRR_dom_sf"/>
</dbReference>
<evidence type="ECO:0000256" key="5">
    <source>
        <dbReference type="ARBA" id="ARBA00022614"/>
    </source>
</evidence>
<evidence type="ECO:0000256" key="2">
    <source>
        <dbReference type="ARBA" id="ARBA00012513"/>
    </source>
</evidence>
<evidence type="ECO:0000256" key="7">
    <source>
        <dbReference type="ARBA" id="ARBA00022692"/>
    </source>
</evidence>
<dbReference type="PROSITE" id="PS50011">
    <property type="entry name" value="PROTEIN_KINASE_DOM"/>
    <property type="match status" value="1"/>
</dbReference>
<dbReference type="Proteomes" id="UP000426265">
    <property type="component" value="Unassembled WGS sequence"/>
</dbReference>
<dbReference type="PANTHER" id="PTHR45631">
    <property type="entry name" value="OS07G0107800 PROTEIN-RELATED"/>
    <property type="match status" value="1"/>
</dbReference>
<dbReference type="PROSITE" id="PS00108">
    <property type="entry name" value="PROTEIN_KINASE_ST"/>
    <property type="match status" value="1"/>
</dbReference>
<evidence type="ECO:0000256" key="14">
    <source>
        <dbReference type="ARBA" id="ARBA00023136"/>
    </source>
</evidence>
<name>A0A654FDA4_ARATH</name>
<keyword evidence="9" id="KW-0677">Repeat</keyword>
<comment type="subcellular location">
    <subcellularLocation>
        <location evidence="1">Membrane</location>
        <topology evidence="1">Single-pass membrane protein</topology>
    </subcellularLocation>
</comment>
<dbReference type="InterPro" id="IPR001245">
    <property type="entry name" value="Ser-Thr/Tyr_kinase_cat_dom"/>
</dbReference>
<feature type="chain" id="PRO_5024842008" description="non-specific serine/threonine protein kinase" evidence="21">
    <location>
        <begin position="26"/>
        <end position="889"/>
    </location>
</feature>
<keyword evidence="8 21" id="KW-0732">Signal</keyword>
<dbReference type="EC" id="2.7.11.1" evidence="2"/>
<keyword evidence="10 18" id="KW-0547">Nucleotide-binding</keyword>
<dbReference type="SMART" id="SM00220">
    <property type="entry name" value="S_TKc"/>
    <property type="match status" value="1"/>
</dbReference>
<evidence type="ECO:0000256" key="15">
    <source>
        <dbReference type="ARBA" id="ARBA00023170"/>
    </source>
</evidence>
<organism evidence="23 24">
    <name type="scientific">Arabidopsis thaliana</name>
    <name type="common">Mouse-ear cress</name>
    <dbReference type="NCBI Taxonomy" id="3702"/>
    <lineage>
        <taxon>Eukaryota</taxon>
        <taxon>Viridiplantae</taxon>
        <taxon>Streptophyta</taxon>
        <taxon>Embryophyta</taxon>
        <taxon>Tracheophyta</taxon>
        <taxon>Spermatophyta</taxon>
        <taxon>Magnoliopsida</taxon>
        <taxon>eudicotyledons</taxon>
        <taxon>Gunneridae</taxon>
        <taxon>Pentapetalae</taxon>
        <taxon>rosids</taxon>
        <taxon>malvids</taxon>
        <taxon>Brassicales</taxon>
        <taxon>Brassicaceae</taxon>
        <taxon>Camelineae</taxon>
        <taxon>Arabidopsis</taxon>
    </lineage>
</organism>
<keyword evidence="13 20" id="KW-1133">Transmembrane helix</keyword>
<dbReference type="OMA" id="PEVSMSC"/>
<dbReference type="Gene3D" id="3.30.200.20">
    <property type="entry name" value="Phosphorylase Kinase, domain 1"/>
    <property type="match status" value="1"/>
</dbReference>
<dbReference type="RefSeq" id="NP_190218.1">
    <property type="nucleotide sequence ID" value="NM_114501.2"/>
</dbReference>
<feature type="region of interest" description="Disordered" evidence="19">
    <location>
        <begin position="863"/>
        <end position="889"/>
    </location>
</feature>
<comment type="catalytic activity">
    <reaction evidence="17">
        <text>L-seryl-[protein] + ATP = O-phospho-L-seryl-[protein] + ADP + H(+)</text>
        <dbReference type="Rhea" id="RHEA:17989"/>
        <dbReference type="Rhea" id="RHEA-COMP:9863"/>
        <dbReference type="Rhea" id="RHEA-COMP:11604"/>
        <dbReference type="ChEBI" id="CHEBI:15378"/>
        <dbReference type="ChEBI" id="CHEBI:29999"/>
        <dbReference type="ChEBI" id="CHEBI:30616"/>
        <dbReference type="ChEBI" id="CHEBI:83421"/>
        <dbReference type="ChEBI" id="CHEBI:456216"/>
        <dbReference type="EC" id="2.7.11.1"/>
    </reaction>
</comment>
<evidence type="ECO:0000256" key="9">
    <source>
        <dbReference type="ARBA" id="ARBA00022737"/>
    </source>
</evidence>
<feature type="compositionally biased region" description="Polar residues" evidence="19">
    <location>
        <begin position="864"/>
        <end position="880"/>
    </location>
</feature>